<gene>
    <name evidence="2" type="ORF">HDK90DRAFT_481411</name>
</gene>
<protein>
    <submittedName>
        <fullName evidence="2">Uncharacterized protein</fullName>
    </submittedName>
</protein>
<comment type="caution">
    <text evidence="2">The sequence shown here is derived from an EMBL/GenBank/DDBJ whole genome shotgun (WGS) entry which is preliminary data.</text>
</comment>
<reference evidence="2 3" key="1">
    <citation type="submission" date="2024-04" db="EMBL/GenBank/DDBJ databases">
        <title>Phyllosticta paracitricarpa is synonymous to the EU quarantine fungus P. citricarpa based on phylogenomic analyses.</title>
        <authorList>
            <consortium name="Lawrence Berkeley National Laboratory"/>
            <person name="Van Ingen-Buijs V.A."/>
            <person name="Van Westerhoven A.C."/>
            <person name="Haridas S."/>
            <person name="Skiadas P."/>
            <person name="Martin F."/>
            <person name="Groenewald J.Z."/>
            <person name="Crous P.W."/>
            <person name="Seidl M.F."/>
        </authorList>
    </citation>
    <scope>NUCLEOTIDE SEQUENCE [LARGE SCALE GENOMIC DNA]</scope>
    <source>
        <strain evidence="2 3">CBS 123374</strain>
    </source>
</reference>
<dbReference type="EMBL" id="JBBWRZ010000004">
    <property type="protein sequence ID" value="KAK8237752.1"/>
    <property type="molecule type" value="Genomic_DNA"/>
</dbReference>
<evidence type="ECO:0000313" key="2">
    <source>
        <dbReference type="EMBL" id="KAK8237752.1"/>
    </source>
</evidence>
<name>A0ABR1YRX9_9PEZI</name>
<feature type="compositionally biased region" description="Basic residues" evidence="1">
    <location>
        <begin position="125"/>
        <end position="134"/>
    </location>
</feature>
<proteinExistence type="predicted"/>
<organism evidence="2 3">
    <name type="scientific">Phyllosticta capitalensis</name>
    <dbReference type="NCBI Taxonomy" id="121624"/>
    <lineage>
        <taxon>Eukaryota</taxon>
        <taxon>Fungi</taxon>
        <taxon>Dikarya</taxon>
        <taxon>Ascomycota</taxon>
        <taxon>Pezizomycotina</taxon>
        <taxon>Dothideomycetes</taxon>
        <taxon>Dothideomycetes incertae sedis</taxon>
        <taxon>Botryosphaeriales</taxon>
        <taxon>Phyllostictaceae</taxon>
        <taxon>Phyllosticta</taxon>
    </lineage>
</organism>
<sequence length="181" mass="19658">MPRGTWTAKDKADLLNALITITKGTVAKGLYETLSEKMNYRFTAEAIRQMFIRSCRPSKGGSPKSADDESPGKPSPTVAKSHSGVAKKKAKKNKKSAKRVKSPVSDRTPSTSPAGDGIETPSRSRPARKGAKKSYKVDSAVDTSEDDTKMSTLEEHVDTGAELLDQIKHEDEMDVRSESGF</sequence>
<feature type="compositionally biased region" description="Basic residues" evidence="1">
    <location>
        <begin position="85"/>
        <end position="101"/>
    </location>
</feature>
<feature type="region of interest" description="Disordered" evidence="1">
    <location>
        <begin position="55"/>
        <end position="181"/>
    </location>
</feature>
<accession>A0ABR1YRX9</accession>
<dbReference type="Proteomes" id="UP001492380">
    <property type="component" value="Unassembled WGS sequence"/>
</dbReference>
<keyword evidence="3" id="KW-1185">Reference proteome</keyword>
<feature type="compositionally biased region" description="Basic and acidic residues" evidence="1">
    <location>
        <begin position="146"/>
        <end position="181"/>
    </location>
</feature>
<evidence type="ECO:0000256" key="1">
    <source>
        <dbReference type="SAM" id="MobiDB-lite"/>
    </source>
</evidence>
<evidence type="ECO:0000313" key="3">
    <source>
        <dbReference type="Proteomes" id="UP001492380"/>
    </source>
</evidence>